<dbReference type="EMBL" id="QXWK01000008">
    <property type="protein sequence ID" value="NBH61014.1"/>
    <property type="molecule type" value="Genomic_DNA"/>
</dbReference>
<comment type="function">
    <text evidence="5">Involved in formation and maintenance of cell shape.</text>
</comment>
<dbReference type="InterPro" id="IPR007221">
    <property type="entry name" value="MreC"/>
</dbReference>
<evidence type="ECO:0000256" key="2">
    <source>
        <dbReference type="ARBA" id="ARBA00013855"/>
    </source>
</evidence>
<dbReference type="InterPro" id="IPR042177">
    <property type="entry name" value="Cell/Rod_1"/>
</dbReference>
<dbReference type="PANTHER" id="PTHR34138:SF1">
    <property type="entry name" value="CELL SHAPE-DETERMINING PROTEIN MREC"/>
    <property type="match status" value="1"/>
</dbReference>
<gene>
    <name evidence="8" type="primary">mreC</name>
    <name evidence="8" type="ORF">D0435_05025</name>
</gene>
<dbReference type="Gene3D" id="2.40.10.340">
    <property type="entry name" value="Rod shape-determining protein MreC, domain 1"/>
    <property type="match status" value="1"/>
</dbReference>
<dbReference type="InterPro" id="IPR042175">
    <property type="entry name" value="Cell/Rod_MreC_2"/>
</dbReference>
<dbReference type="GO" id="GO:0005886">
    <property type="term" value="C:plasma membrane"/>
    <property type="evidence" value="ECO:0007669"/>
    <property type="project" value="TreeGrafter"/>
</dbReference>
<evidence type="ECO:0000313" key="8">
    <source>
        <dbReference type="EMBL" id="NBH61014.1"/>
    </source>
</evidence>
<dbReference type="Gene3D" id="2.40.10.350">
    <property type="entry name" value="Rod shape-determining protein MreC, domain 2"/>
    <property type="match status" value="1"/>
</dbReference>
<evidence type="ECO:0000256" key="5">
    <source>
        <dbReference type="PIRNR" id="PIRNR038471"/>
    </source>
</evidence>
<evidence type="ECO:0000259" key="7">
    <source>
        <dbReference type="Pfam" id="PF04085"/>
    </source>
</evidence>
<comment type="caution">
    <text evidence="8">The sequence shown here is derived from an EMBL/GenBank/DDBJ whole genome shotgun (WGS) entry which is preliminary data.</text>
</comment>
<keyword evidence="6" id="KW-0175">Coiled coil</keyword>
<dbReference type="RefSeq" id="WP_160201286.1">
    <property type="nucleotide sequence ID" value="NZ_QXWK01000008.1"/>
</dbReference>
<dbReference type="PIRSF" id="PIRSF038471">
    <property type="entry name" value="MreC"/>
    <property type="match status" value="1"/>
</dbReference>
<evidence type="ECO:0000313" key="9">
    <source>
        <dbReference type="Proteomes" id="UP000446866"/>
    </source>
</evidence>
<dbReference type="Proteomes" id="UP000446866">
    <property type="component" value="Unassembled WGS sequence"/>
</dbReference>
<feature type="domain" description="Rod shape-determining protein MreC beta-barrel core" evidence="7">
    <location>
        <begin position="126"/>
        <end position="271"/>
    </location>
</feature>
<dbReference type="PANTHER" id="PTHR34138">
    <property type="entry name" value="CELL SHAPE-DETERMINING PROTEIN MREC"/>
    <property type="match status" value="1"/>
</dbReference>
<dbReference type="Pfam" id="PF04085">
    <property type="entry name" value="MreC"/>
    <property type="match status" value="1"/>
</dbReference>
<evidence type="ECO:0000256" key="1">
    <source>
        <dbReference type="ARBA" id="ARBA00009369"/>
    </source>
</evidence>
<dbReference type="GO" id="GO:0008360">
    <property type="term" value="P:regulation of cell shape"/>
    <property type="evidence" value="ECO:0007669"/>
    <property type="project" value="UniProtKB-KW"/>
</dbReference>
<name>A0A845QHU9_9FIRM</name>
<dbReference type="AlphaFoldDB" id="A0A845QHU9"/>
<evidence type="ECO:0000256" key="3">
    <source>
        <dbReference type="ARBA" id="ARBA00022960"/>
    </source>
</evidence>
<sequence>MKWIKNHKLISFLLAVILLSLLFLAGSVAAGGSGNIVTGVFNRIYTAIERPVTAVAGGISDNVSGIFSYQQLQKENEALKEENQKLKEQVTGLTLSANELKELKTLSKVLNFKGISGSGDIVSADVVSMDGANWMNIFTINVGTESGVSPDSIVICGEGLVGKVHSAGKGWAKVISMIDESSRITFKVSGNLKLIGVVEGSSDGTLSGFMLDSNAKVEEGDRLVTSGMGLFPAGIEIGRITKVRYDSDEQLQKVDIKSSVDFKSLQKVAVIL</sequence>
<evidence type="ECO:0000256" key="4">
    <source>
        <dbReference type="ARBA" id="ARBA00032089"/>
    </source>
</evidence>
<protein>
    <recommendedName>
        <fullName evidence="2 5">Cell shape-determining protein MreC</fullName>
    </recommendedName>
    <alternativeName>
        <fullName evidence="4 5">Cell shape protein MreC</fullName>
    </alternativeName>
</protein>
<keyword evidence="3 5" id="KW-0133">Cell shape</keyword>
<comment type="similarity">
    <text evidence="1 5">Belongs to the MreC family.</text>
</comment>
<reference evidence="8 9" key="1">
    <citation type="submission" date="2018-08" db="EMBL/GenBank/DDBJ databases">
        <title>Murine metabolic-syndrome-specific gut microbial biobank.</title>
        <authorList>
            <person name="Liu C."/>
        </authorList>
    </citation>
    <scope>NUCLEOTIDE SEQUENCE [LARGE SCALE GENOMIC DNA]</scope>
    <source>
        <strain evidence="8 9">28</strain>
    </source>
</reference>
<evidence type="ECO:0000256" key="6">
    <source>
        <dbReference type="SAM" id="Coils"/>
    </source>
</evidence>
<dbReference type="InterPro" id="IPR055342">
    <property type="entry name" value="MreC_beta-barrel_core"/>
</dbReference>
<feature type="coiled-coil region" evidence="6">
    <location>
        <begin position="69"/>
        <end position="103"/>
    </location>
</feature>
<organism evidence="8 9">
    <name type="scientific">Anaerotruncus colihominis</name>
    <dbReference type="NCBI Taxonomy" id="169435"/>
    <lineage>
        <taxon>Bacteria</taxon>
        <taxon>Bacillati</taxon>
        <taxon>Bacillota</taxon>
        <taxon>Clostridia</taxon>
        <taxon>Eubacteriales</taxon>
        <taxon>Oscillospiraceae</taxon>
        <taxon>Anaerotruncus</taxon>
    </lineage>
</organism>
<proteinExistence type="inferred from homology"/>
<accession>A0A845QHU9</accession>
<dbReference type="NCBIfam" id="TIGR00219">
    <property type="entry name" value="mreC"/>
    <property type="match status" value="1"/>
</dbReference>
<keyword evidence="9" id="KW-1185">Reference proteome</keyword>
<dbReference type="Gene3D" id="6.10.250.2730">
    <property type="match status" value="1"/>
</dbReference>